<sequence>MISLSISVDSPSNLPRSPALEVIRYEELLRGIVEFQDGIPSDMVRFSRLQVPRLPSADKHTEPDVHEDFLAINRVLAPWYATHGIMKLALLFHTHRYMHHIVLLHSVYFGLVDVIRYLFDKGLFFMTHYPHVDLAAFNNQLRLLPFLNHVGCRGTSKAIDAAAQRGHLEVIQWLVENRLDGASELALVGAAANNHLDVVLFLHENRRDGSTTAAMDLAASRGHLDMVEWLHVNRIEGCTTVALDDAAKNGHLDVVEWLHSTRTEGGTVNAINQAAAHGFLEVVQFLHEHRSEGCTTSAVDGAAANGHLEVVAWLLEHRTEGG</sequence>
<dbReference type="Proteomes" id="UP000275652">
    <property type="component" value="Unassembled WGS sequence"/>
</dbReference>
<protein>
    <submittedName>
        <fullName evidence="1">Uncharacterized protein</fullName>
    </submittedName>
</protein>
<evidence type="ECO:0000313" key="1">
    <source>
        <dbReference type="EMBL" id="RLN90964.1"/>
    </source>
</evidence>
<evidence type="ECO:0000313" key="2">
    <source>
        <dbReference type="Proteomes" id="UP000275652"/>
    </source>
</evidence>
<dbReference type="AlphaFoldDB" id="A0A9X8DJE2"/>
<name>A0A9X8DJE2_APHAT</name>
<dbReference type="Gene3D" id="1.25.40.20">
    <property type="entry name" value="Ankyrin repeat-containing domain"/>
    <property type="match status" value="2"/>
</dbReference>
<dbReference type="InterPro" id="IPR002110">
    <property type="entry name" value="Ankyrin_rpt"/>
</dbReference>
<gene>
    <name evidence="1" type="ORF">DYB28_015713</name>
</gene>
<dbReference type="EMBL" id="QUTI01060829">
    <property type="protein sequence ID" value="RLN90964.1"/>
    <property type="molecule type" value="Genomic_DNA"/>
</dbReference>
<dbReference type="PANTHER" id="PTHR46586:SF3">
    <property type="entry name" value="ANKYRIN REPEAT-CONTAINING PROTEIN"/>
    <property type="match status" value="1"/>
</dbReference>
<dbReference type="InterPro" id="IPR052050">
    <property type="entry name" value="SecEffector_AnkRepeat"/>
</dbReference>
<reference evidence="1 2" key="1">
    <citation type="journal article" date="2018" name="J. Invertebr. Pathol.">
        <title>New genotyping method for the causative agent of crayfish plague (Aphanomyces astaci) based on whole genome data.</title>
        <authorList>
            <person name="Minardi D."/>
            <person name="Studholme D.J."/>
            <person name="van der Giezen M."/>
            <person name="Pretto T."/>
            <person name="Oidtmann B."/>
        </authorList>
    </citation>
    <scope>NUCLEOTIDE SEQUENCE [LARGE SCALE GENOMIC DNA]</scope>
    <source>
        <strain evidence="1 2">KB13</strain>
    </source>
</reference>
<comment type="caution">
    <text evidence="1">The sequence shown here is derived from an EMBL/GenBank/DDBJ whole genome shotgun (WGS) entry which is preliminary data.</text>
</comment>
<dbReference type="PANTHER" id="PTHR46586">
    <property type="entry name" value="ANKYRIN REPEAT-CONTAINING PROTEIN"/>
    <property type="match status" value="1"/>
</dbReference>
<accession>A0A9X8DJE2</accession>
<organism evidence="1 2">
    <name type="scientific">Aphanomyces astaci</name>
    <name type="common">Crayfish plague agent</name>
    <dbReference type="NCBI Taxonomy" id="112090"/>
    <lineage>
        <taxon>Eukaryota</taxon>
        <taxon>Sar</taxon>
        <taxon>Stramenopiles</taxon>
        <taxon>Oomycota</taxon>
        <taxon>Saprolegniomycetes</taxon>
        <taxon>Saprolegniales</taxon>
        <taxon>Verrucalvaceae</taxon>
        <taxon>Aphanomyces</taxon>
    </lineage>
</organism>
<dbReference type="SUPFAM" id="SSF48403">
    <property type="entry name" value="Ankyrin repeat"/>
    <property type="match status" value="1"/>
</dbReference>
<proteinExistence type="predicted"/>
<feature type="non-terminal residue" evidence="1">
    <location>
        <position position="322"/>
    </location>
</feature>
<dbReference type="Pfam" id="PF12796">
    <property type="entry name" value="Ank_2"/>
    <property type="match status" value="1"/>
</dbReference>
<dbReference type="InterPro" id="IPR036770">
    <property type="entry name" value="Ankyrin_rpt-contain_sf"/>
</dbReference>